<dbReference type="GO" id="GO:0047804">
    <property type="term" value="F:cysteine-S-conjugate beta-lyase activity"/>
    <property type="evidence" value="ECO:0007669"/>
    <property type="project" value="UniProtKB-EC"/>
</dbReference>
<dbReference type="InterPro" id="IPR051798">
    <property type="entry name" value="Class-II_PLP-Dep_Aminotrans"/>
</dbReference>
<dbReference type="CDD" id="cd00609">
    <property type="entry name" value="AAT_like"/>
    <property type="match status" value="1"/>
</dbReference>
<organism evidence="7 8">
    <name type="scientific">Candidatus Parabacteroides intestinigallinarum</name>
    <dbReference type="NCBI Taxonomy" id="2838722"/>
    <lineage>
        <taxon>Bacteria</taxon>
        <taxon>Pseudomonadati</taxon>
        <taxon>Bacteroidota</taxon>
        <taxon>Bacteroidia</taxon>
        <taxon>Bacteroidales</taxon>
        <taxon>Tannerellaceae</taxon>
        <taxon>Parabacteroides</taxon>
    </lineage>
</organism>
<dbReference type="PANTHER" id="PTHR43525:SF1">
    <property type="entry name" value="PROTEIN MALY"/>
    <property type="match status" value="1"/>
</dbReference>
<sequence>MRYDFDERVPRRDTLSYKWDSAADADTLPMWVADMDFRVAPAIVEALRKRVEHGIFGYTRVPDAYYEAVINWFRRRHGWEIRRDWMIYTSGVVPALSAVIKALTVPGDKVLAQTPVYNCFFSSIRNNGCELVASPLIYEGRTYRMDYDDLERKAADERVKILLLCNPHNPAGRVWTRAELTRVGEICLRHGVTVVADEIHCELVYPGHVYTPFASLDDEFLRHSVTCVSPSKAFNIAGLQIASIIAFDDDLRRRIDKAININEVCDVNPFGVIATIAAYNEGEEWLTRLLTYLEANYRRFAEFQRTELPDFPIAKLEGTYLVWMDCRALGKPSEELEEILLREEKLWLNAGTMYGAEGEGFMRWNIACPRAVMEEGLKRFRHFIGR</sequence>
<evidence type="ECO:0000256" key="4">
    <source>
        <dbReference type="ARBA" id="ARBA00023239"/>
    </source>
</evidence>
<dbReference type="Gene3D" id="3.40.640.10">
    <property type="entry name" value="Type I PLP-dependent aspartate aminotransferase-like (Major domain)"/>
    <property type="match status" value="1"/>
</dbReference>
<evidence type="ECO:0000313" key="8">
    <source>
        <dbReference type="Proteomes" id="UP000823847"/>
    </source>
</evidence>
<dbReference type="InterPro" id="IPR004839">
    <property type="entry name" value="Aminotransferase_I/II_large"/>
</dbReference>
<dbReference type="EMBL" id="DXEN01000047">
    <property type="protein sequence ID" value="HIX86196.1"/>
    <property type="molecule type" value="Genomic_DNA"/>
</dbReference>
<dbReference type="Pfam" id="PF00155">
    <property type="entry name" value="Aminotran_1_2"/>
    <property type="match status" value="1"/>
</dbReference>
<dbReference type="PANTHER" id="PTHR43525">
    <property type="entry name" value="PROTEIN MALY"/>
    <property type="match status" value="1"/>
</dbReference>
<evidence type="ECO:0000256" key="1">
    <source>
        <dbReference type="ARBA" id="ARBA00001933"/>
    </source>
</evidence>
<comment type="caution">
    <text evidence="7">The sequence shown here is derived from an EMBL/GenBank/DDBJ whole genome shotgun (WGS) entry which is preliminary data.</text>
</comment>
<reference evidence="7" key="1">
    <citation type="journal article" date="2021" name="PeerJ">
        <title>Extensive microbial diversity within the chicken gut microbiome revealed by metagenomics and culture.</title>
        <authorList>
            <person name="Gilroy R."/>
            <person name="Ravi A."/>
            <person name="Getino M."/>
            <person name="Pursley I."/>
            <person name="Horton D.L."/>
            <person name="Alikhan N.F."/>
            <person name="Baker D."/>
            <person name="Gharbi K."/>
            <person name="Hall N."/>
            <person name="Watson M."/>
            <person name="Adriaenssens E.M."/>
            <person name="Foster-Nyarko E."/>
            <person name="Jarju S."/>
            <person name="Secka A."/>
            <person name="Antonio M."/>
            <person name="Oren A."/>
            <person name="Chaudhuri R.R."/>
            <person name="La Ragione R."/>
            <person name="Hildebrand F."/>
            <person name="Pallen M.J."/>
        </authorList>
    </citation>
    <scope>NUCLEOTIDE SEQUENCE</scope>
    <source>
        <strain evidence="7">ChiHecec2B26-12326</strain>
    </source>
</reference>
<keyword evidence="4" id="KW-0456">Lyase</keyword>
<dbReference type="InterPro" id="IPR015424">
    <property type="entry name" value="PyrdxlP-dep_Trfase"/>
</dbReference>
<dbReference type="Proteomes" id="UP000823847">
    <property type="component" value="Unassembled WGS sequence"/>
</dbReference>
<comment type="cofactor">
    <cofactor evidence="1">
        <name>pyridoxal 5'-phosphate</name>
        <dbReference type="ChEBI" id="CHEBI:597326"/>
    </cofactor>
</comment>
<dbReference type="InterPro" id="IPR015422">
    <property type="entry name" value="PyrdxlP-dep_Trfase_small"/>
</dbReference>
<evidence type="ECO:0000259" key="6">
    <source>
        <dbReference type="Pfam" id="PF00155"/>
    </source>
</evidence>
<dbReference type="GO" id="GO:0030170">
    <property type="term" value="F:pyridoxal phosphate binding"/>
    <property type="evidence" value="ECO:0007669"/>
    <property type="project" value="InterPro"/>
</dbReference>
<feature type="domain" description="Aminotransferase class I/classII large" evidence="6">
    <location>
        <begin position="36"/>
        <end position="379"/>
    </location>
</feature>
<evidence type="ECO:0000313" key="7">
    <source>
        <dbReference type="EMBL" id="HIX86196.1"/>
    </source>
</evidence>
<dbReference type="SUPFAM" id="SSF53383">
    <property type="entry name" value="PLP-dependent transferases"/>
    <property type="match status" value="1"/>
</dbReference>
<reference evidence="7" key="2">
    <citation type="submission" date="2021-04" db="EMBL/GenBank/DDBJ databases">
        <authorList>
            <person name="Gilroy R."/>
        </authorList>
    </citation>
    <scope>NUCLEOTIDE SEQUENCE</scope>
    <source>
        <strain evidence="7">ChiHecec2B26-12326</strain>
    </source>
</reference>
<dbReference type="InterPro" id="IPR027619">
    <property type="entry name" value="C-S_lyase_PatB-like"/>
</dbReference>
<dbReference type="EC" id="4.4.1.13" evidence="2"/>
<accession>A0A9D1XRX4</accession>
<dbReference type="NCBIfam" id="TIGR04350">
    <property type="entry name" value="C_S_lyase_PatB"/>
    <property type="match status" value="1"/>
</dbReference>
<dbReference type="AlphaFoldDB" id="A0A9D1XRX4"/>
<keyword evidence="7" id="KW-0032">Aminotransferase</keyword>
<evidence type="ECO:0000256" key="5">
    <source>
        <dbReference type="ARBA" id="ARBA00037974"/>
    </source>
</evidence>
<evidence type="ECO:0000256" key="3">
    <source>
        <dbReference type="ARBA" id="ARBA00022898"/>
    </source>
</evidence>
<dbReference type="InterPro" id="IPR015421">
    <property type="entry name" value="PyrdxlP-dep_Trfase_major"/>
</dbReference>
<keyword evidence="7" id="KW-0808">Transferase</keyword>
<comment type="similarity">
    <text evidence="5">Belongs to the class-II pyridoxal-phosphate-dependent aminotransferase family. MalY/PatB cystathionine beta-lyase subfamily.</text>
</comment>
<dbReference type="Gene3D" id="3.90.1150.10">
    <property type="entry name" value="Aspartate Aminotransferase, domain 1"/>
    <property type="match status" value="1"/>
</dbReference>
<gene>
    <name evidence="7" type="ORF">H9848_06270</name>
</gene>
<keyword evidence="3" id="KW-0663">Pyridoxal phosphate</keyword>
<proteinExistence type="inferred from homology"/>
<evidence type="ECO:0000256" key="2">
    <source>
        <dbReference type="ARBA" id="ARBA00012224"/>
    </source>
</evidence>
<name>A0A9D1XRX4_9BACT</name>
<protein>
    <recommendedName>
        <fullName evidence="2">cysteine-S-conjugate beta-lyase</fullName>
        <ecNumber evidence="2">4.4.1.13</ecNumber>
    </recommendedName>
</protein>
<dbReference type="GO" id="GO:0008483">
    <property type="term" value="F:transaminase activity"/>
    <property type="evidence" value="ECO:0007669"/>
    <property type="project" value="UniProtKB-KW"/>
</dbReference>